<protein>
    <submittedName>
        <fullName evidence="5">MarR family transcriptional regulator</fullName>
    </submittedName>
</protein>
<dbReference type="RefSeq" id="WP_249308110.1">
    <property type="nucleotide sequence ID" value="NZ_JACRSZ010000007.1"/>
</dbReference>
<keyword evidence="1" id="KW-0805">Transcription regulation</keyword>
<sequence>MPGKSVFWKLHFKELYHLVYSEYGEMYHLTETEMEILLFLRDDSAYNTARDICMMRGIAKSNVSNGIRMLERKGYVRIQIDETNKKIHRLFLTEKSRIIADVLYKAQKDCLAKILDGISEEELAGIYRFFEKCDANIQKELSRLKSKDNQ</sequence>
<dbReference type="PANTHER" id="PTHR42756:SF1">
    <property type="entry name" value="TRANSCRIPTIONAL REPRESSOR OF EMRAB OPERON"/>
    <property type="match status" value="1"/>
</dbReference>
<dbReference type="EMBL" id="JACRSZ010000007">
    <property type="protein sequence ID" value="MBC8573082.1"/>
    <property type="molecule type" value="Genomic_DNA"/>
</dbReference>
<evidence type="ECO:0000259" key="4">
    <source>
        <dbReference type="PROSITE" id="PS50995"/>
    </source>
</evidence>
<dbReference type="Pfam" id="PF12802">
    <property type="entry name" value="MarR_2"/>
    <property type="match status" value="1"/>
</dbReference>
<keyword evidence="6" id="KW-1185">Reference proteome</keyword>
<dbReference type="PROSITE" id="PS01117">
    <property type="entry name" value="HTH_MARR_1"/>
    <property type="match status" value="1"/>
</dbReference>
<dbReference type="Proteomes" id="UP000657421">
    <property type="component" value="Unassembled WGS sequence"/>
</dbReference>
<dbReference type="PROSITE" id="PS50995">
    <property type="entry name" value="HTH_MARR_2"/>
    <property type="match status" value="1"/>
</dbReference>
<keyword evidence="3" id="KW-0804">Transcription</keyword>
<proteinExistence type="predicted"/>
<dbReference type="InterPro" id="IPR023187">
    <property type="entry name" value="Tscrpt_reg_MarR-type_CS"/>
</dbReference>
<reference evidence="5 6" key="1">
    <citation type="submission" date="2020-08" db="EMBL/GenBank/DDBJ databases">
        <title>Genome public.</title>
        <authorList>
            <person name="Liu C."/>
            <person name="Sun Q."/>
        </authorList>
    </citation>
    <scope>NUCLEOTIDE SEQUENCE [LARGE SCALE GENOMIC DNA]</scope>
    <source>
        <strain evidence="5 6">NSJ-46</strain>
    </source>
</reference>
<accession>A0ABR7N9K9</accession>
<evidence type="ECO:0000313" key="6">
    <source>
        <dbReference type="Proteomes" id="UP000657421"/>
    </source>
</evidence>
<evidence type="ECO:0000313" key="5">
    <source>
        <dbReference type="EMBL" id="MBC8573082.1"/>
    </source>
</evidence>
<gene>
    <name evidence="5" type="ORF">H8716_08305</name>
</gene>
<evidence type="ECO:0000256" key="3">
    <source>
        <dbReference type="ARBA" id="ARBA00023163"/>
    </source>
</evidence>
<evidence type="ECO:0000256" key="2">
    <source>
        <dbReference type="ARBA" id="ARBA00023125"/>
    </source>
</evidence>
<keyword evidence="2" id="KW-0238">DNA-binding</keyword>
<dbReference type="InterPro" id="IPR036388">
    <property type="entry name" value="WH-like_DNA-bd_sf"/>
</dbReference>
<name>A0ABR7N9K9_9FIRM</name>
<organism evidence="5 6">
    <name type="scientific">Jingyaoa shaoxingensis</name>
    <dbReference type="NCBI Taxonomy" id="2763671"/>
    <lineage>
        <taxon>Bacteria</taxon>
        <taxon>Bacillati</taxon>
        <taxon>Bacillota</taxon>
        <taxon>Clostridia</taxon>
        <taxon>Lachnospirales</taxon>
        <taxon>Lachnospiraceae</taxon>
        <taxon>Jingyaoa</taxon>
    </lineage>
</organism>
<dbReference type="InterPro" id="IPR036390">
    <property type="entry name" value="WH_DNA-bd_sf"/>
</dbReference>
<dbReference type="SUPFAM" id="SSF46785">
    <property type="entry name" value="Winged helix' DNA-binding domain"/>
    <property type="match status" value="1"/>
</dbReference>
<feature type="domain" description="HTH marR-type" evidence="4">
    <location>
        <begin position="1"/>
        <end position="135"/>
    </location>
</feature>
<dbReference type="InterPro" id="IPR000835">
    <property type="entry name" value="HTH_MarR-typ"/>
</dbReference>
<dbReference type="SMART" id="SM00347">
    <property type="entry name" value="HTH_MARR"/>
    <property type="match status" value="1"/>
</dbReference>
<dbReference type="PANTHER" id="PTHR42756">
    <property type="entry name" value="TRANSCRIPTIONAL REGULATOR, MARR"/>
    <property type="match status" value="1"/>
</dbReference>
<comment type="caution">
    <text evidence="5">The sequence shown here is derived from an EMBL/GenBank/DDBJ whole genome shotgun (WGS) entry which is preliminary data.</text>
</comment>
<evidence type="ECO:0000256" key="1">
    <source>
        <dbReference type="ARBA" id="ARBA00023015"/>
    </source>
</evidence>
<dbReference type="Gene3D" id="1.10.10.10">
    <property type="entry name" value="Winged helix-like DNA-binding domain superfamily/Winged helix DNA-binding domain"/>
    <property type="match status" value="1"/>
</dbReference>